<feature type="domain" description="Methyltransferase" evidence="3">
    <location>
        <begin position="47"/>
        <end position="138"/>
    </location>
</feature>
<dbReference type="OrthoDB" id="540004at2759"/>
<dbReference type="AlphaFoldDB" id="A0A6A6Q6U3"/>
<dbReference type="RefSeq" id="XP_033594255.1">
    <property type="nucleotide sequence ID" value="XM_033732361.1"/>
</dbReference>
<dbReference type="EMBL" id="MU001631">
    <property type="protein sequence ID" value="KAF2487686.1"/>
    <property type="molecule type" value="Genomic_DNA"/>
</dbReference>
<dbReference type="Proteomes" id="UP000799767">
    <property type="component" value="Unassembled WGS sequence"/>
</dbReference>
<dbReference type="InterPro" id="IPR041698">
    <property type="entry name" value="Methyltransf_25"/>
</dbReference>
<dbReference type="PANTHER" id="PTHR43861:SF1">
    <property type="entry name" value="TRANS-ACONITATE 2-METHYLTRANSFERASE"/>
    <property type="match status" value="1"/>
</dbReference>
<dbReference type="PANTHER" id="PTHR43861">
    <property type="entry name" value="TRANS-ACONITATE 2-METHYLTRANSFERASE-RELATED"/>
    <property type="match status" value="1"/>
</dbReference>
<dbReference type="SUPFAM" id="SSF53335">
    <property type="entry name" value="S-adenosyl-L-methionine-dependent methyltransferases"/>
    <property type="match status" value="1"/>
</dbReference>
<dbReference type="Gene3D" id="3.40.50.150">
    <property type="entry name" value="Vaccinia Virus protein VP39"/>
    <property type="match status" value="1"/>
</dbReference>
<dbReference type="Pfam" id="PF13649">
    <property type="entry name" value="Methyltransf_25"/>
    <property type="match status" value="1"/>
</dbReference>
<reference evidence="4" key="1">
    <citation type="journal article" date="2020" name="Stud. Mycol.">
        <title>101 Dothideomycetes genomes: a test case for predicting lifestyles and emergence of pathogens.</title>
        <authorList>
            <person name="Haridas S."/>
            <person name="Albert R."/>
            <person name="Binder M."/>
            <person name="Bloem J."/>
            <person name="Labutti K."/>
            <person name="Salamov A."/>
            <person name="Andreopoulos B."/>
            <person name="Baker S."/>
            <person name="Barry K."/>
            <person name="Bills G."/>
            <person name="Bluhm B."/>
            <person name="Cannon C."/>
            <person name="Castanera R."/>
            <person name="Culley D."/>
            <person name="Daum C."/>
            <person name="Ezra D."/>
            <person name="Gonzalez J."/>
            <person name="Henrissat B."/>
            <person name="Kuo A."/>
            <person name="Liang C."/>
            <person name="Lipzen A."/>
            <person name="Lutzoni F."/>
            <person name="Magnuson J."/>
            <person name="Mondo S."/>
            <person name="Nolan M."/>
            <person name="Ohm R."/>
            <person name="Pangilinan J."/>
            <person name="Park H.-J."/>
            <person name="Ramirez L."/>
            <person name="Alfaro M."/>
            <person name="Sun H."/>
            <person name="Tritt A."/>
            <person name="Yoshinaga Y."/>
            <person name="Zwiers L.-H."/>
            <person name="Turgeon B."/>
            <person name="Goodwin S."/>
            <person name="Spatafora J."/>
            <person name="Crous P."/>
            <person name="Grigoriev I."/>
        </authorList>
    </citation>
    <scope>NUCLEOTIDE SEQUENCE</scope>
    <source>
        <strain evidence="4">CBS 113389</strain>
    </source>
</reference>
<gene>
    <name evidence="4" type="ORF">BDY17DRAFT_289511</name>
</gene>
<accession>A0A6A6Q6U3</accession>
<protein>
    <submittedName>
        <fullName evidence="4">S-adenosyl-L-methionine-dependent methyltransferase</fullName>
    </submittedName>
</protein>
<keyword evidence="1 4" id="KW-0489">Methyltransferase</keyword>
<name>A0A6A6Q6U3_9PEZI</name>
<proteinExistence type="predicted"/>
<evidence type="ECO:0000313" key="5">
    <source>
        <dbReference type="Proteomes" id="UP000799767"/>
    </source>
</evidence>
<evidence type="ECO:0000259" key="3">
    <source>
        <dbReference type="Pfam" id="PF13649"/>
    </source>
</evidence>
<keyword evidence="2 4" id="KW-0808">Transferase</keyword>
<sequence>MAPLTAEQLFDSIGPAYETAWKGVAPQDASIQWLLSELESGKPAKCLDIGCGTGRPVCLALSAAGHDVTGIDVSGAMIEAAKANVPDARFEKVDVKNYKVEDGSLDAVTVYFSMIAGFSQEEIRGYILRIHGWLRPGGVFVFATVPISNDSNEIVWLGRRTVVSSLEADEAMACIRDAGFEVQSHDVTVFKPQVFEAGITGEDAPLEEPHLFVYAKK</sequence>
<dbReference type="GO" id="GO:0008168">
    <property type="term" value="F:methyltransferase activity"/>
    <property type="evidence" value="ECO:0007669"/>
    <property type="project" value="UniProtKB-KW"/>
</dbReference>
<evidence type="ECO:0000256" key="2">
    <source>
        <dbReference type="ARBA" id="ARBA00022679"/>
    </source>
</evidence>
<dbReference type="CDD" id="cd02440">
    <property type="entry name" value="AdoMet_MTases"/>
    <property type="match status" value="1"/>
</dbReference>
<evidence type="ECO:0000313" key="4">
    <source>
        <dbReference type="EMBL" id="KAF2487686.1"/>
    </source>
</evidence>
<evidence type="ECO:0000256" key="1">
    <source>
        <dbReference type="ARBA" id="ARBA00022603"/>
    </source>
</evidence>
<dbReference type="InterPro" id="IPR029063">
    <property type="entry name" value="SAM-dependent_MTases_sf"/>
</dbReference>
<dbReference type="GeneID" id="54473363"/>
<dbReference type="GO" id="GO:0032259">
    <property type="term" value="P:methylation"/>
    <property type="evidence" value="ECO:0007669"/>
    <property type="project" value="UniProtKB-KW"/>
</dbReference>
<keyword evidence="5" id="KW-1185">Reference proteome</keyword>
<organism evidence="4 5">
    <name type="scientific">Neohortaea acidophila</name>
    <dbReference type="NCBI Taxonomy" id="245834"/>
    <lineage>
        <taxon>Eukaryota</taxon>
        <taxon>Fungi</taxon>
        <taxon>Dikarya</taxon>
        <taxon>Ascomycota</taxon>
        <taxon>Pezizomycotina</taxon>
        <taxon>Dothideomycetes</taxon>
        <taxon>Dothideomycetidae</taxon>
        <taxon>Mycosphaerellales</taxon>
        <taxon>Teratosphaeriaceae</taxon>
        <taxon>Neohortaea</taxon>
    </lineage>
</organism>